<feature type="region of interest" description="Disordered" evidence="2">
    <location>
        <begin position="1"/>
        <end position="33"/>
    </location>
</feature>
<proteinExistence type="inferred from homology"/>
<protein>
    <recommendedName>
        <fullName evidence="1">NADH-quinone oxidoreductase subunit D</fullName>
        <ecNumber evidence="1">7.1.1.-</ecNumber>
    </recommendedName>
    <alternativeName>
        <fullName evidence="1">NADH dehydrogenase I subunit D</fullName>
    </alternativeName>
    <alternativeName>
        <fullName evidence="1">NDH-1 subunit D</fullName>
    </alternativeName>
</protein>
<feature type="domain" description="NADH-quinone oxidoreductase subunit D" evidence="3">
    <location>
        <begin position="165"/>
        <end position="437"/>
    </location>
</feature>
<evidence type="ECO:0000313" key="4">
    <source>
        <dbReference type="EMBL" id="CAA9517692.1"/>
    </source>
</evidence>
<dbReference type="HAMAP" id="MF_01358">
    <property type="entry name" value="NDH1_NuoD"/>
    <property type="match status" value="1"/>
</dbReference>
<name>A0A6J4T9X7_9BACT</name>
<dbReference type="PANTHER" id="PTHR11993:SF10">
    <property type="entry name" value="NADH DEHYDROGENASE [UBIQUINONE] IRON-SULFUR PROTEIN 2, MITOCHONDRIAL"/>
    <property type="match status" value="1"/>
</dbReference>
<dbReference type="NCBIfam" id="NF004739">
    <property type="entry name" value="PRK06075.1"/>
    <property type="match status" value="1"/>
</dbReference>
<keyword evidence="1 4" id="KW-0830">Ubiquinone</keyword>
<dbReference type="AlphaFoldDB" id="A0A6J4T9X7"/>
<reference evidence="4" key="1">
    <citation type="submission" date="2020-02" db="EMBL/GenBank/DDBJ databases">
        <authorList>
            <person name="Meier V. D."/>
        </authorList>
    </citation>
    <scope>NUCLEOTIDE SEQUENCE</scope>
    <source>
        <strain evidence="4">AVDCRST_MAG73</strain>
    </source>
</reference>
<comment type="catalytic activity">
    <reaction evidence="1">
        <text>a quinone + NADH + 5 H(+)(in) = a quinol + NAD(+) + 4 H(+)(out)</text>
        <dbReference type="Rhea" id="RHEA:57888"/>
        <dbReference type="ChEBI" id="CHEBI:15378"/>
        <dbReference type="ChEBI" id="CHEBI:24646"/>
        <dbReference type="ChEBI" id="CHEBI:57540"/>
        <dbReference type="ChEBI" id="CHEBI:57945"/>
        <dbReference type="ChEBI" id="CHEBI:132124"/>
    </reaction>
</comment>
<keyword evidence="1" id="KW-0472">Membrane</keyword>
<evidence type="ECO:0000259" key="3">
    <source>
        <dbReference type="Pfam" id="PF00346"/>
    </source>
</evidence>
<sequence length="437" mass="48427">MTAPSSTAIPNPTETIRQPGAGSSLDFDESVPATGTLMVSDERTLADGEREMTLNMGPQHPSTHGVMRVVLKLDGEVVTDCDPVLGYLHRGVEKLGEAHRYAQVIPWTDRTDYVAAPMNNLGCALAIEKLCGVEAPERAQYWRVVMSELSRIASHLVWLGTHALDIGALSMSLYCFREREILMDIFERFCGARLTTNMMEIGGFSRPIPDGLVEMIRGFIRVFPERQKEYETLLSGNPIWLARTKGVGVITPEAAVSYSLTGACLRGSGVNYDIRKAMPYLVYDRLNFEVPLGQHGDVFDRYLVRMEEMRQALSLVEQALDAVEAMDTPLMAYESAYVIPPHKGTMTTAEDMQRHFIWVIKGFSPPVGEAYAAVEHPKGENGYYFVSDGTPMPYRFRIRAPDFVNLSVLPHMAQGAMLADVVALIGTIDIVLGSVDR</sequence>
<feature type="compositionally biased region" description="Polar residues" evidence="2">
    <location>
        <begin position="1"/>
        <end position="16"/>
    </location>
</feature>
<dbReference type="SUPFAM" id="SSF56762">
    <property type="entry name" value="HydB/Nqo4-like"/>
    <property type="match status" value="1"/>
</dbReference>
<comment type="function">
    <text evidence="1">NDH-1 shuttles electrons from NADH, via FMN and iron-sulfur (Fe-S) centers, to quinones in the respiratory chain. The immediate electron acceptor for the enzyme in this species is believed to be ubiquinone. Couples the redox reaction to proton translocation (for every two electrons transferred, four hydrogen ions are translocated across the cytoplasmic membrane), and thus conserves the redox energy in a proton gradient.</text>
</comment>
<evidence type="ECO:0000256" key="2">
    <source>
        <dbReference type="SAM" id="MobiDB-lite"/>
    </source>
</evidence>
<keyword evidence="1" id="KW-0520">NAD</keyword>
<dbReference type="GO" id="GO:0051287">
    <property type="term" value="F:NAD binding"/>
    <property type="evidence" value="ECO:0007669"/>
    <property type="project" value="InterPro"/>
</dbReference>
<keyword evidence="4" id="KW-0560">Oxidoreductase</keyword>
<gene>
    <name evidence="1" type="primary">nuoD</name>
    <name evidence="4" type="ORF">AVDCRST_MAG73-2</name>
</gene>
<evidence type="ECO:0000256" key="1">
    <source>
        <dbReference type="HAMAP-Rule" id="MF_01358"/>
    </source>
</evidence>
<keyword evidence="1" id="KW-1278">Translocase</keyword>
<dbReference type="GO" id="GO:0048038">
    <property type="term" value="F:quinone binding"/>
    <property type="evidence" value="ECO:0007669"/>
    <property type="project" value="UniProtKB-KW"/>
</dbReference>
<dbReference type="InterPro" id="IPR029014">
    <property type="entry name" value="NiFe-Hase_large"/>
</dbReference>
<dbReference type="GO" id="GO:0005886">
    <property type="term" value="C:plasma membrane"/>
    <property type="evidence" value="ECO:0007669"/>
    <property type="project" value="UniProtKB-SubCell"/>
</dbReference>
<dbReference type="InterPro" id="IPR022885">
    <property type="entry name" value="NDH1_su_D/H"/>
</dbReference>
<dbReference type="NCBIfam" id="TIGR01962">
    <property type="entry name" value="NuoD"/>
    <property type="match status" value="1"/>
</dbReference>
<comment type="subunit">
    <text evidence="1">NDH-1 is composed of 14 different subunits. Subunits NuoB, C, D, E, F, and G constitute the peripheral sector of the complex.</text>
</comment>
<dbReference type="EC" id="7.1.1.-" evidence="1"/>
<keyword evidence="1" id="KW-1003">Cell membrane</keyword>
<accession>A0A6J4T9X7</accession>
<comment type="similarity">
    <text evidence="1">Belongs to the complex I 49 kDa subunit family.</text>
</comment>
<dbReference type="PANTHER" id="PTHR11993">
    <property type="entry name" value="NADH-UBIQUINONE OXIDOREDUCTASE 49 KDA SUBUNIT"/>
    <property type="match status" value="1"/>
</dbReference>
<dbReference type="InterPro" id="IPR001135">
    <property type="entry name" value="NADH_Q_OxRdtase_suD"/>
</dbReference>
<dbReference type="GO" id="GO:0050136">
    <property type="term" value="F:NADH dehydrogenase (quinone) (non-electrogenic) activity"/>
    <property type="evidence" value="ECO:0007669"/>
    <property type="project" value="UniProtKB-UniRule"/>
</dbReference>
<dbReference type="EMBL" id="CADCWE010000001">
    <property type="protein sequence ID" value="CAA9517692.1"/>
    <property type="molecule type" value="Genomic_DNA"/>
</dbReference>
<keyword evidence="1" id="KW-0813">Transport</keyword>
<dbReference type="Pfam" id="PF00346">
    <property type="entry name" value="Complex1_49kDa"/>
    <property type="match status" value="1"/>
</dbReference>
<organism evidence="4">
    <name type="scientific">uncultured Thermomicrobiales bacterium</name>
    <dbReference type="NCBI Taxonomy" id="1645740"/>
    <lineage>
        <taxon>Bacteria</taxon>
        <taxon>Pseudomonadati</taxon>
        <taxon>Thermomicrobiota</taxon>
        <taxon>Thermomicrobia</taxon>
        <taxon>Thermomicrobiales</taxon>
        <taxon>environmental samples</taxon>
    </lineage>
</organism>
<keyword evidence="1" id="KW-0874">Quinone</keyword>
<dbReference type="Gene3D" id="1.10.645.10">
    <property type="entry name" value="Cytochrome-c3 Hydrogenase, chain B"/>
    <property type="match status" value="1"/>
</dbReference>
<comment type="subcellular location">
    <subcellularLocation>
        <location evidence="1">Cell membrane</location>
        <topology evidence="1">Peripheral membrane protein</topology>
        <orientation evidence="1">Cytoplasmic side</orientation>
    </subcellularLocation>
</comment>